<accession>A0A212K346</accession>
<protein>
    <submittedName>
        <fullName evidence="2">Stress responsive alpha-beta barrel domain-containing protein</fullName>
    </submittedName>
</protein>
<gene>
    <name evidence="2" type="ORF">KL86DPRO_20613</name>
</gene>
<dbReference type="EMBL" id="FLUQ01000002">
    <property type="protein sequence ID" value="SBW06154.1"/>
    <property type="molecule type" value="Genomic_DNA"/>
</dbReference>
<dbReference type="SUPFAM" id="SSF54909">
    <property type="entry name" value="Dimeric alpha+beta barrel"/>
    <property type="match status" value="1"/>
</dbReference>
<proteinExistence type="predicted"/>
<feature type="domain" description="Stress-response A/B barrel" evidence="1">
    <location>
        <begin position="2"/>
        <end position="97"/>
    </location>
</feature>
<dbReference type="PANTHER" id="PTHR37832">
    <property type="entry name" value="BLL2683 PROTEIN"/>
    <property type="match status" value="1"/>
</dbReference>
<dbReference type="AlphaFoldDB" id="A0A212K346"/>
<evidence type="ECO:0000313" key="2">
    <source>
        <dbReference type="EMBL" id="SBW06154.1"/>
    </source>
</evidence>
<dbReference type="Gene3D" id="3.30.70.100">
    <property type="match status" value="1"/>
</dbReference>
<dbReference type="SMART" id="SM00886">
    <property type="entry name" value="Dabb"/>
    <property type="match status" value="1"/>
</dbReference>
<dbReference type="PANTHER" id="PTHR37832:SF1">
    <property type="entry name" value="STRESS-RESPONSE A_B BARREL DOMAIN-CONTAINING PROTEIN"/>
    <property type="match status" value="1"/>
</dbReference>
<dbReference type="InterPro" id="IPR013097">
    <property type="entry name" value="Dabb"/>
</dbReference>
<organism evidence="2">
    <name type="scientific">uncultured delta proteobacterium</name>
    <dbReference type="NCBI Taxonomy" id="34034"/>
    <lineage>
        <taxon>Bacteria</taxon>
        <taxon>Deltaproteobacteria</taxon>
        <taxon>environmental samples</taxon>
    </lineage>
</organism>
<dbReference type="InterPro" id="IPR011008">
    <property type="entry name" value="Dimeric_a/b-barrel"/>
</dbReference>
<dbReference type="PROSITE" id="PS51502">
    <property type="entry name" value="S_R_A_B_BARREL"/>
    <property type="match status" value="1"/>
</dbReference>
<dbReference type="Pfam" id="PF07876">
    <property type="entry name" value="Dabb"/>
    <property type="match status" value="1"/>
</dbReference>
<evidence type="ECO:0000259" key="1">
    <source>
        <dbReference type="PROSITE" id="PS51502"/>
    </source>
</evidence>
<reference evidence="2" key="1">
    <citation type="submission" date="2016-04" db="EMBL/GenBank/DDBJ databases">
        <authorList>
            <person name="Evans L.H."/>
            <person name="Alamgir A."/>
            <person name="Owens N."/>
            <person name="Weber N.D."/>
            <person name="Virtaneva K."/>
            <person name="Barbian K."/>
            <person name="Babar A."/>
            <person name="Rosenke K."/>
        </authorList>
    </citation>
    <scope>NUCLEOTIDE SEQUENCE</scope>
    <source>
        <strain evidence="2">86</strain>
    </source>
</reference>
<sequence>MVRHIVMLNYKEGLSPAANRKNAEQVKRLLEDLRKTIPGILEFTVVIDPLPTSDKDLALNALFESDEAFAAYQVHPDLLRLASFAASVMQDKVSIDYRE</sequence>
<name>A0A212K346_9DELT</name>